<accession>A0A3S1DEX9</accession>
<reference evidence="1" key="1">
    <citation type="submission" date="2018-12" db="EMBL/GenBank/DDBJ databases">
        <authorList>
            <person name="Will S."/>
            <person name="Neumann-Schaal M."/>
            <person name="Henke P."/>
        </authorList>
    </citation>
    <scope>NUCLEOTIDE SEQUENCE</scope>
    <source>
        <strain evidence="1">PCC 7102</strain>
    </source>
</reference>
<proteinExistence type="predicted"/>
<name>A0A3S1DEX9_9CYAN</name>
<comment type="caution">
    <text evidence="1">The sequence shown here is derived from an EMBL/GenBank/DDBJ whole genome shotgun (WGS) entry which is preliminary data.</text>
</comment>
<evidence type="ECO:0000313" key="2">
    <source>
        <dbReference type="Proteomes" id="UP000271624"/>
    </source>
</evidence>
<keyword evidence="2" id="KW-1185">Reference proteome</keyword>
<sequence>MVQTDTGERVPTDRQEDSVRSFGCFTADLYAMADWLKACRIETVAMESTGVYWIPVFQILESKGFEVKRCFCSSR</sequence>
<dbReference type="Proteomes" id="UP000271624">
    <property type="component" value="Unassembled WGS sequence"/>
</dbReference>
<evidence type="ECO:0000313" key="1">
    <source>
        <dbReference type="EMBL" id="RUT08777.1"/>
    </source>
</evidence>
<dbReference type="EMBL" id="RSCL01000002">
    <property type="protein sequence ID" value="RUT08777.1"/>
    <property type="molecule type" value="Genomic_DNA"/>
</dbReference>
<reference evidence="1" key="2">
    <citation type="journal article" date="2019" name="Genome Biol. Evol.">
        <title>Day and night: Metabolic profiles and evolutionary relationships of six axenic non-marine cyanobacteria.</title>
        <authorList>
            <person name="Will S.E."/>
            <person name="Henke P."/>
            <person name="Boedeker C."/>
            <person name="Huang S."/>
            <person name="Brinkmann H."/>
            <person name="Rohde M."/>
            <person name="Jarek M."/>
            <person name="Friedl T."/>
            <person name="Seufert S."/>
            <person name="Schumacher M."/>
            <person name="Overmann J."/>
            <person name="Neumann-Schaal M."/>
            <person name="Petersen J."/>
        </authorList>
    </citation>
    <scope>NUCLEOTIDE SEQUENCE [LARGE SCALE GENOMIC DNA]</scope>
    <source>
        <strain evidence="1">PCC 7102</strain>
    </source>
</reference>
<organism evidence="1 2">
    <name type="scientific">Dulcicalothrix desertica PCC 7102</name>
    <dbReference type="NCBI Taxonomy" id="232991"/>
    <lineage>
        <taxon>Bacteria</taxon>
        <taxon>Bacillati</taxon>
        <taxon>Cyanobacteriota</taxon>
        <taxon>Cyanophyceae</taxon>
        <taxon>Nostocales</taxon>
        <taxon>Calotrichaceae</taxon>
        <taxon>Dulcicalothrix</taxon>
    </lineage>
</organism>
<dbReference type="AlphaFoldDB" id="A0A3S1DEX9"/>
<gene>
    <name evidence="1" type="ORF">DSM106972_008300</name>
</gene>
<protein>
    <submittedName>
        <fullName evidence="1">Uncharacterized protein</fullName>
    </submittedName>
</protein>